<dbReference type="Proteomes" id="UP000664844">
    <property type="component" value="Unassembled WGS sequence"/>
</dbReference>
<dbReference type="EMBL" id="JAFLQW010000406">
    <property type="protein sequence ID" value="MBO0350422.1"/>
    <property type="molecule type" value="Genomic_DNA"/>
</dbReference>
<accession>A0ABS3FTG8</accession>
<evidence type="ECO:0008006" key="3">
    <source>
        <dbReference type="Google" id="ProtNLM"/>
    </source>
</evidence>
<comment type="caution">
    <text evidence="1">The sequence shown here is derived from an EMBL/GenBank/DDBJ whole genome shotgun (WGS) entry which is preliminary data.</text>
</comment>
<evidence type="ECO:0000313" key="2">
    <source>
        <dbReference type="Proteomes" id="UP000664844"/>
    </source>
</evidence>
<gene>
    <name evidence="1" type="ORF">J0895_15215</name>
</gene>
<name>A0ABS3FTG8_9CYAN</name>
<sequence length="181" mass="20383">MSDPLVRGSDYLNAVRQIAIDPSTIWSGEDIIERIRICTWIGEHIETINQELREYLEACHQCFPASERREILIFAAPIAPEYGIDALCNILVDPMAIVIDVGRTAPQDWLSIVVHEYAHAYLRSPGHDARLLEVLTHLCLGLGLEPPNATGMDERGMDQMLRNWPHCDATPEPLAFWRGNG</sequence>
<keyword evidence="2" id="KW-1185">Reference proteome</keyword>
<proteinExistence type="predicted"/>
<reference evidence="1 2" key="1">
    <citation type="submission" date="2021-03" db="EMBL/GenBank/DDBJ databases">
        <title>Metabolic Capacity of the Antarctic Cyanobacterium Phormidium pseudopriestleyi that Sustains Oxygenic Photosynthesis in the Presence of Hydrogen Sulfide.</title>
        <authorList>
            <person name="Lumian J.E."/>
            <person name="Jungblut A.D."/>
            <person name="Dillon M.L."/>
            <person name="Hawes I."/>
            <person name="Doran P.T."/>
            <person name="Mackey T.J."/>
            <person name="Dick G.J."/>
            <person name="Grettenberger C.L."/>
            <person name="Sumner D.Y."/>
        </authorList>
    </citation>
    <scope>NUCLEOTIDE SEQUENCE [LARGE SCALE GENOMIC DNA]</scope>
    <source>
        <strain evidence="1 2">FRX01</strain>
    </source>
</reference>
<protein>
    <recommendedName>
        <fullName evidence="3">Peptidase M48 domain-containing protein</fullName>
    </recommendedName>
</protein>
<evidence type="ECO:0000313" key="1">
    <source>
        <dbReference type="EMBL" id="MBO0350422.1"/>
    </source>
</evidence>
<organism evidence="1 2">
    <name type="scientific">Phormidium pseudopriestleyi FRX01</name>
    <dbReference type="NCBI Taxonomy" id="1759528"/>
    <lineage>
        <taxon>Bacteria</taxon>
        <taxon>Bacillati</taxon>
        <taxon>Cyanobacteriota</taxon>
        <taxon>Cyanophyceae</taxon>
        <taxon>Oscillatoriophycideae</taxon>
        <taxon>Oscillatoriales</taxon>
        <taxon>Oscillatoriaceae</taxon>
        <taxon>Phormidium</taxon>
    </lineage>
</organism>